<accession>A0A926NUK9</accession>
<protein>
    <submittedName>
        <fullName evidence="2">Acyl carrier protein</fullName>
    </submittedName>
</protein>
<name>A0A926NUK9_9HYPH</name>
<evidence type="ECO:0000313" key="3">
    <source>
        <dbReference type="Proteomes" id="UP000598467"/>
    </source>
</evidence>
<evidence type="ECO:0000313" key="2">
    <source>
        <dbReference type="EMBL" id="MBD1544681.1"/>
    </source>
</evidence>
<dbReference type="SUPFAM" id="SSF47336">
    <property type="entry name" value="ACP-like"/>
    <property type="match status" value="1"/>
</dbReference>
<feature type="domain" description="Carrier" evidence="1">
    <location>
        <begin position="1"/>
        <end position="76"/>
    </location>
</feature>
<reference evidence="2" key="1">
    <citation type="submission" date="2020-05" db="EMBL/GenBank/DDBJ databases">
        <title>Identification of trans-AT polyketide cluster in two marine bacteria, producers of a novel glutaramide-containing polyketide sesbanimide D and analogs.</title>
        <authorList>
            <person name="Kacar D."/>
            <person name="Rodriguez P."/>
            <person name="Canedo L."/>
            <person name="Gonzalez E."/>
            <person name="Galan B."/>
            <person name="De La Calle F."/>
            <person name="Garcia J.L."/>
        </authorList>
    </citation>
    <scope>NUCLEOTIDE SEQUENCE</scope>
    <source>
        <strain evidence="2">PHM038</strain>
    </source>
</reference>
<dbReference type="InterPro" id="IPR009081">
    <property type="entry name" value="PP-bd_ACP"/>
</dbReference>
<comment type="caution">
    <text evidence="2">The sequence shown here is derived from an EMBL/GenBank/DDBJ whole genome shotgun (WGS) entry which is preliminary data.</text>
</comment>
<organism evidence="2 3">
    <name type="scientific">Roseibium aggregatum</name>
    <dbReference type="NCBI Taxonomy" id="187304"/>
    <lineage>
        <taxon>Bacteria</taxon>
        <taxon>Pseudomonadati</taxon>
        <taxon>Pseudomonadota</taxon>
        <taxon>Alphaproteobacteria</taxon>
        <taxon>Hyphomicrobiales</taxon>
        <taxon>Stappiaceae</taxon>
        <taxon>Roseibium</taxon>
    </lineage>
</organism>
<gene>
    <name evidence="2" type="ORF">HK439_00260</name>
</gene>
<dbReference type="EMBL" id="JABFCZ010000001">
    <property type="protein sequence ID" value="MBD1544681.1"/>
    <property type="molecule type" value="Genomic_DNA"/>
</dbReference>
<proteinExistence type="predicted"/>
<sequence>MSKIRDFIEEQFLIEFDDTFPESSDLFKEGVMDSFGYIQLVRFLEEEFGIKFTEQEMTSGVMVSLTQIEKAVAQKVSELPVSERQVSERSDD</sequence>
<evidence type="ECO:0000259" key="1">
    <source>
        <dbReference type="PROSITE" id="PS50075"/>
    </source>
</evidence>
<dbReference type="AlphaFoldDB" id="A0A926NUK9"/>
<dbReference type="PROSITE" id="PS50075">
    <property type="entry name" value="CARRIER"/>
    <property type="match status" value="1"/>
</dbReference>
<dbReference type="Gene3D" id="1.10.1200.10">
    <property type="entry name" value="ACP-like"/>
    <property type="match status" value="1"/>
</dbReference>
<dbReference type="InterPro" id="IPR036736">
    <property type="entry name" value="ACP-like_sf"/>
</dbReference>
<dbReference type="Proteomes" id="UP000598467">
    <property type="component" value="Unassembled WGS sequence"/>
</dbReference>
<dbReference type="RefSeq" id="WP_190289362.1">
    <property type="nucleotide sequence ID" value="NZ_JABFCZ010000001.1"/>
</dbReference>